<dbReference type="InterPro" id="IPR013815">
    <property type="entry name" value="ATP_grasp_subdomain_1"/>
</dbReference>
<dbReference type="Proteomes" id="UP000824044">
    <property type="component" value="Unassembled WGS sequence"/>
</dbReference>
<keyword evidence="6" id="KW-0436">Ligase</keyword>
<keyword evidence="2 4" id="KW-0547">Nucleotide-binding</keyword>
<dbReference type="InterPro" id="IPR004666">
    <property type="entry name" value="Rp_bS6_RimK/Lys_biosynth_LsyX"/>
</dbReference>
<keyword evidence="1" id="KW-0479">Metal-binding</keyword>
<dbReference type="InterPro" id="IPR011761">
    <property type="entry name" value="ATP-grasp"/>
</dbReference>
<evidence type="ECO:0000256" key="3">
    <source>
        <dbReference type="ARBA" id="ARBA00022840"/>
    </source>
</evidence>
<proteinExistence type="predicted"/>
<protein>
    <submittedName>
        <fullName evidence="6">RimK family alpha-L-glutamate ligase</fullName>
    </submittedName>
</protein>
<evidence type="ECO:0000256" key="1">
    <source>
        <dbReference type="ARBA" id="ARBA00022723"/>
    </source>
</evidence>
<organism evidence="6 7">
    <name type="scientific">Candidatus Gallimonas intestinigallinarum</name>
    <dbReference type="NCBI Taxonomy" id="2838604"/>
    <lineage>
        <taxon>Bacteria</taxon>
        <taxon>Bacillati</taxon>
        <taxon>Bacillota</taxon>
        <taxon>Clostridia</taxon>
        <taxon>Candidatus Gallimonas</taxon>
    </lineage>
</organism>
<dbReference type="PANTHER" id="PTHR21621:SF0">
    <property type="entry name" value="BETA-CITRYLGLUTAMATE SYNTHASE B-RELATED"/>
    <property type="match status" value="1"/>
</dbReference>
<dbReference type="GO" id="GO:0046872">
    <property type="term" value="F:metal ion binding"/>
    <property type="evidence" value="ECO:0007669"/>
    <property type="project" value="UniProtKB-KW"/>
</dbReference>
<reference evidence="6" key="2">
    <citation type="submission" date="2021-04" db="EMBL/GenBank/DDBJ databases">
        <authorList>
            <person name="Gilroy R."/>
        </authorList>
    </citation>
    <scope>NUCLEOTIDE SEQUENCE</scope>
    <source>
        <strain evidence="6">CHK33-5263</strain>
    </source>
</reference>
<gene>
    <name evidence="6" type="ORF">H9812_06190</name>
</gene>
<dbReference type="Pfam" id="PF08443">
    <property type="entry name" value="RimK"/>
    <property type="match status" value="1"/>
</dbReference>
<name>A0A9D2DX98_9FIRM</name>
<evidence type="ECO:0000256" key="2">
    <source>
        <dbReference type="ARBA" id="ARBA00022741"/>
    </source>
</evidence>
<evidence type="ECO:0000313" key="7">
    <source>
        <dbReference type="Proteomes" id="UP000824044"/>
    </source>
</evidence>
<dbReference type="PROSITE" id="PS50975">
    <property type="entry name" value="ATP_GRASP"/>
    <property type="match status" value="1"/>
</dbReference>
<dbReference type="AlphaFoldDB" id="A0A9D2DX98"/>
<evidence type="ECO:0000256" key="4">
    <source>
        <dbReference type="PROSITE-ProRule" id="PRU00409"/>
    </source>
</evidence>
<dbReference type="GO" id="GO:0072590">
    <property type="term" value="F:N-acetyl-L-aspartate-L-glutamate ligase activity"/>
    <property type="evidence" value="ECO:0007669"/>
    <property type="project" value="TreeGrafter"/>
</dbReference>
<dbReference type="GO" id="GO:0005524">
    <property type="term" value="F:ATP binding"/>
    <property type="evidence" value="ECO:0007669"/>
    <property type="project" value="UniProtKB-UniRule"/>
</dbReference>
<sequence length="291" mass="31921">MKGLILVNAYTHSDHELYQPRRLQEELAELGVAADLKRNDFCPAYLDGGIKADVAEYDFCVYLDKDKYVPRLLEGAGMRLFNRAQAVEVCDDKMRTHMALAGVVRMPATLAAPLCYTPGAPVSAALLDKVERVLGYPVVVKECYGSLGKGVYLARDRAQLTSIAEELKLRPHLFQKFVAESAGKDLRVLVVGGRAIAAMRRVSETDFRSNAELGGRGEQYPLDTATAALCEKVADALGLDFCGVDLLFGKDGFEVCEVNSNAFFGTFERVTGINVARLYARHIVSSMRKNG</sequence>
<accession>A0A9D2DX98</accession>
<dbReference type="EMBL" id="DXBS01000117">
    <property type="protein sequence ID" value="HIZ25041.1"/>
    <property type="molecule type" value="Genomic_DNA"/>
</dbReference>
<dbReference type="Gene3D" id="3.30.1490.20">
    <property type="entry name" value="ATP-grasp fold, A domain"/>
    <property type="match status" value="1"/>
</dbReference>
<feature type="domain" description="ATP-grasp" evidence="5">
    <location>
        <begin position="95"/>
        <end position="284"/>
    </location>
</feature>
<comment type="caution">
    <text evidence="6">The sequence shown here is derived from an EMBL/GenBank/DDBJ whole genome shotgun (WGS) entry which is preliminary data.</text>
</comment>
<dbReference type="InterPro" id="IPR013651">
    <property type="entry name" value="ATP-grasp_RimK-type"/>
</dbReference>
<keyword evidence="3 4" id="KW-0067">ATP-binding</keyword>
<dbReference type="Gene3D" id="3.40.50.20">
    <property type="match status" value="1"/>
</dbReference>
<reference evidence="6" key="1">
    <citation type="journal article" date="2021" name="PeerJ">
        <title>Extensive microbial diversity within the chicken gut microbiome revealed by metagenomics and culture.</title>
        <authorList>
            <person name="Gilroy R."/>
            <person name="Ravi A."/>
            <person name="Getino M."/>
            <person name="Pursley I."/>
            <person name="Horton D.L."/>
            <person name="Alikhan N.F."/>
            <person name="Baker D."/>
            <person name="Gharbi K."/>
            <person name="Hall N."/>
            <person name="Watson M."/>
            <person name="Adriaenssens E.M."/>
            <person name="Foster-Nyarko E."/>
            <person name="Jarju S."/>
            <person name="Secka A."/>
            <person name="Antonio M."/>
            <person name="Oren A."/>
            <person name="Chaudhuri R.R."/>
            <person name="La Ragione R."/>
            <person name="Hildebrand F."/>
            <person name="Pallen M.J."/>
        </authorList>
    </citation>
    <scope>NUCLEOTIDE SEQUENCE</scope>
    <source>
        <strain evidence="6">CHK33-5263</strain>
    </source>
</reference>
<dbReference type="Gene3D" id="3.30.470.20">
    <property type="entry name" value="ATP-grasp fold, B domain"/>
    <property type="match status" value="1"/>
</dbReference>
<dbReference type="NCBIfam" id="TIGR00768">
    <property type="entry name" value="rimK_fam"/>
    <property type="match status" value="1"/>
</dbReference>
<evidence type="ECO:0000259" key="5">
    <source>
        <dbReference type="PROSITE" id="PS50975"/>
    </source>
</evidence>
<evidence type="ECO:0000313" key="6">
    <source>
        <dbReference type="EMBL" id="HIZ25041.1"/>
    </source>
</evidence>
<dbReference type="SUPFAM" id="SSF56059">
    <property type="entry name" value="Glutathione synthetase ATP-binding domain-like"/>
    <property type="match status" value="1"/>
</dbReference>
<dbReference type="PANTHER" id="PTHR21621">
    <property type="entry name" value="RIBOSOMAL PROTEIN S6 MODIFICATION PROTEIN"/>
    <property type="match status" value="1"/>
</dbReference>
<dbReference type="GO" id="GO:0005737">
    <property type="term" value="C:cytoplasm"/>
    <property type="evidence" value="ECO:0007669"/>
    <property type="project" value="TreeGrafter"/>
</dbReference>